<keyword evidence="5" id="KW-1185">Reference proteome</keyword>
<dbReference type="AlphaFoldDB" id="A0A553NZA0"/>
<evidence type="ECO:0000256" key="1">
    <source>
        <dbReference type="ARBA" id="ARBA00022737"/>
    </source>
</evidence>
<keyword evidence="1" id="KW-0677">Repeat</keyword>
<proteinExistence type="predicted"/>
<dbReference type="GO" id="GO:0000151">
    <property type="term" value="C:ubiquitin ligase complex"/>
    <property type="evidence" value="ECO:0007669"/>
    <property type="project" value="TreeGrafter"/>
</dbReference>
<dbReference type="SMART" id="SM00225">
    <property type="entry name" value="BTB"/>
    <property type="match status" value="2"/>
</dbReference>
<keyword evidence="2" id="KW-0040">ANK repeat</keyword>
<gene>
    <name evidence="4" type="ORF">TCAL_10307</name>
</gene>
<feature type="domain" description="BTB" evidence="3">
    <location>
        <begin position="101"/>
        <end position="169"/>
    </location>
</feature>
<dbReference type="OMA" id="EGARCIY"/>
<dbReference type="Proteomes" id="UP000318571">
    <property type="component" value="Chromosome 9"/>
</dbReference>
<evidence type="ECO:0000256" key="2">
    <source>
        <dbReference type="ARBA" id="ARBA00023043"/>
    </source>
</evidence>
<comment type="caution">
    <text evidence="4">The sequence shown here is derived from an EMBL/GenBank/DDBJ whole genome shotgun (WGS) entry which is preliminary data.</text>
</comment>
<dbReference type="PANTHER" id="PTHR46231">
    <property type="entry name" value="ANKYRIN REPEAT AND BTB/POZ DOMAIN-CONTAINING PROTEIN 1"/>
    <property type="match status" value="1"/>
</dbReference>
<dbReference type="STRING" id="6832.A0A553NZA0"/>
<dbReference type="Pfam" id="PF00651">
    <property type="entry name" value="BTB"/>
    <property type="match status" value="2"/>
</dbReference>
<accession>A0A553NZA0</accession>
<dbReference type="InterPro" id="IPR044515">
    <property type="entry name" value="ABTB1"/>
</dbReference>
<evidence type="ECO:0000313" key="4">
    <source>
        <dbReference type="EMBL" id="TRY70766.1"/>
    </source>
</evidence>
<dbReference type="CDD" id="cd18497">
    <property type="entry name" value="BACK_ABTB1_BPOZ"/>
    <property type="match status" value="1"/>
</dbReference>
<dbReference type="InterPro" id="IPR011333">
    <property type="entry name" value="SKP1/BTB/POZ_sf"/>
</dbReference>
<dbReference type="SUPFAM" id="SSF54695">
    <property type="entry name" value="POZ domain"/>
    <property type="match status" value="2"/>
</dbReference>
<feature type="domain" description="BTB" evidence="3">
    <location>
        <begin position="262"/>
        <end position="341"/>
    </location>
</feature>
<dbReference type="EMBL" id="VCGU01000009">
    <property type="protein sequence ID" value="TRY70766.1"/>
    <property type="molecule type" value="Genomic_DNA"/>
</dbReference>
<dbReference type="PANTHER" id="PTHR46231:SF1">
    <property type="entry name" value="ANKYRIN REPEAT AND BTB_POZ DOMAIN-CONTAINING PROTEIN 1"/>
    <property type="match status" value="1"/>
</dbReference>
<dbReference type="PROSITE" id="PS50097">
    <property type="entry name" value="BTB"/>
    <property type="match status" value="2"/>
</dbReference>
<dbReference type="GO" id="GO:0005737">
    <property type="term" value="C:cytoplasm"/>
    <property type="evidence" value="ECO:0007669"/>
    <property type="project" value="TreeGrafter"/>
</dbReference>
<name>A0A553NZA0_TIGCA</name>
<dbReference type="InterPro" id="IPR000210">
    <property type="entry name" value="BTB/POZ_dom"/>
</dbReference>
<protein>
    <recommendedName>
        <fullName evidence="3">BTB domain-containing protein</fullName>
    </recommendedName>
</protein>
<organism evidence="4 5">
    <name type="scientific">Tigriopus californicus</name>
    <name type="common">Marine copepod</name>
    <dbReference type="NCBI Taxonomy" id="6832"/>
    <lineage>
        <taxon>Eukaryota</taxon>
        <taxon>Metazoa</taxon>
        <taxon>Ecdysozoa</taxon>
        <taxon>Arthropoda</taxon>
        <taxon>Crustacea</taxon>
        <taxon>Multicrustacea</taxon>
        <taxon>Hexanauplia</taxon>
        <taxon>Copepoda</taxon>
        <taxon>Harpacticoida</taxon>
        <taxon>Harpacticidae</taxon>
        <taxon>Tigriopus</taxon>
    </lineage>
</organism>
<evidence type="ECO:0000313" key="5">
    <source>
        <dbReference type="Proteomes" id="UP000318571"/>
    </source>
</evidence>
<evidence type="ECO:0000259" key="3">
    <source>
        <dbReference type="PROSITE" id="PS50097"/>
    </source>
</evidence>
<reference evidence="4 5" key="1">
    <citation type="journal article" date="2018" name="Nat. Ecol. Evol.">
        <title>Genomic signatures of mitonuclear coevolution across populations of Tigriopus californicus.</title>
        <authorList>
            <person name="Barreto F.S."/>
            <person name="Watson E.T."/>
            <person name="Lima T.G."/>
            <person name="Willett C.S."/>
            <person name="Edmands S."/>
            <person name="Li W."/>
            <person name="Burton R.S."/>
        </authorList>
    </citation>
    <scope>NUCLEOTIDE SEQUENCE [LARGE SCALE GENOMIC DNA]</scope>
    <source>
        <strain evidence="4 5">San Diego</strain>
    </source>
</reference>
<sequence>MLTITHQSPGPDLFQCCRKGDLERAKYYACLCGHFDLVLYLLESGARCDASTFDGERCIYGALTDEIRKTLRKYSVITSRVKRREEYQEFLRRLLDDGTESDVTFHVHNATTIRAHKGILGARSPYFGQQFLGRWRHRGTISLRNSLVDGEAFRLIVEWLYTAQVKIEAKLVEDVKRLCKQCKLDRLENDLEAAVLKAENFVHSKRGLNINHVQVESSESEAVLQSDLRALANAGLPDKLKPPEASLRDHQEARPPILEPYFDIVFTAQGLEFHGHKPAYLFQALFSARSDYFRALIHDHFHEASYDSVHDQLSIPIHNIPAEVFAAIMSHIYSNEQELTTKNVYEVLEAADLYLLPSLKRQCGNFLSQFLDLDNVVSLLQTARLFGLPRLEHQCTEFIAMNIEGMVQNEDFRALVLHDASLIQERQETDSIDIVDEIRYFLKTDLNSIAAIEDASKKLDLINDMLQEIGFDV</sequence>
<dbReference type="Gene3D" id="3.30.710.10">
    <property type="entry name" value="Potassium Channel Kv1.1, Chain A"/>
    <property type="match status" value="2"/>
</dbReference>